<dbReference type="InterPro" id="IPR001810">
    <property type="entry name" value="F-box_dom"/>
</dbReference>
<organism evidence="1 2">
    <name type="scientific">Punica granatum</name>
    <name type="common">Pomegranate</name>
    <dbReference type="NCBI Taxonomy" id="22663"/>
    <lineage>
        <taxon>Eukaryota</taxon>
        <taxon>Viridiplantae</taxon>
        <taxon>Streptophyta</taxon>
        <taxon>Embryophyta</taxon>
        <taxon>Tracheophyta</taxon>
        <taxon>Spermatophyta</taxon>
        <taxon>Magnoliopsida</taxon>
        <taxon>eudicotyledons</taxon>
        <taxon>Gunneridae</taxon>
        <taxon>Pentapetalae</taxon>
        <taxon>rosids</taxon>
        <taxon>malvids</taxon>
        <taxon>Myrtales</taxon>
        <taxon>Lythraceae</taxon>
        <taxon>Punica</taxon>
    </lineage>
</organism>
<dbReference type="AlphaFoldDB" id="A0A2I0KCY0"/>
<dbReference type="OrthoDB" id="591557at2759"/>
<gene>
    <name evidence="1" type="ORF">CRG98_013183</name>
</gene>
<proteinExistence type="predicted"/>
<dbReference type="PROSITE" id="PS50181">
    <property type="entry name" value="FBOX"/>
    <property type="match status" value="1"/>
</dbReference>
<dbReference type="NCBIfam" id="TIGR01640">
    <property type="entry name" value="F_box_assoc_1"/>
    <property type="match status" value="1"/>
</dbReference>
<dbReference type="CDD" id="cd22157">
    <property type="entry name" value="F-box_AtFBW1-like"/>
    <property type="match status" value="1"/>
</dbReference>
<dbReference type="SUPFAM" id="SSF81383">
    <property type="entry name" value="F-box domain"/>
    <property type="match status" value="1"/>
</dbReference>
<dbReference type="PANTHER" id="PTHR31672">
    <property type="entry name" value="BNACNNG10540D PROTEIN"/>
    <property type="match status" value="1"/>
</dbReference>
<dbReference type="SMART" id="SM00256">
    <property type="entry name" value="FBOX"/>
    <property type="match status" value="1"/>
</dbReference>
<accession>A0A2I0KCY0</accession>
<name>A0A2I0KCY0_PUNGR</name>
<dbReference type="STRING" id="22663.A0A2I0KCY0"/>
<dbReference type="Gene3D" id="1.20.1280.50">
    <property type="match status" value="1"/>
</dbReference>
<protein>
    <submittedName>
        <fullName evidence="1">Uncharacterized protein</fullName>
    </submittedName>
</protein>
<dbReference type="PANTHER" id="PTHR31672:SF13">
    <property type="entry name" value="F-BOX PROTEIN CPR30-LIKE"/>
    <property type="match status" value="1"/>
</dbReference>
<dbReference type="InterPro" id="IPR017451">
    <property type="entry name" value="F-box-assoc_interact_dom"/>
</dbReference>
<sequence>MAENLPFEIINEILLRLPVDALLRCRCVSKRWHFLIDNPRFISQQLARSARSHSNQTLFFRHKSVLRTLDLDSLSRDDSPPADASSSCAALEEINYPLMCYSDEIKLLGSCNGLICLSNAADDVIIWNPSLKKHRFLPYFSIEGRKSCGISLLSVCVYGFGFVHESDDYKLLRLVEYIGQPIESDVCLYSMRSNSWRRIQDLPYSLIYPRKMGVFVHRALHWVMTPELVPDSPNYIVGFDLEAENFGLIPQPDVLDKSFEIDVSDLDGYLCMVANNRNYGVDVWIMNEYGLKDSWAKLFSIPQSDVPRTSGFMWPLAYSQGGGRILVQQDKKNLFWYDIRQKEVERIQIQGMPSSFETQVCLRSLVPVDYRYRGSDKKKPSAKEDKERTKKRDDFLSVGFKLVL</sequence>
<dbReference type="Pfam" id="PF00646">
    <property type="entry name" value="F-box"/>
    <property type="match status" value="1"/>
</dbReference>
<dbReference type="GeneID" id="116203408"/>
<dbReference type="InterPro" id="IPR050796">
    <property type="entry name" value="SCF_F-box_component"/>
</dbReference>
<reference evidence="1 2" key="1">
    <citation type="submission" date="2017-11" db="EMBL/GenBank/DDBJ databases">
        <title>De-novo sequencing of pomegranate (Punica granatum L.) genome.</title>
        <authorList>
            <person name="Akparov Z."/>
            <person name="Amiraslanov A."/>
            <person name="Hajiyeva S."/>
            <person name="Abbasov M."/>
            <person name="Kaur K."/>
            <person name="Hamwieh A."/>
            <person name="Solovyev V."/>
            <person name="Salamov A."/>
            <person name="Braich B."/>
            <person name="Kosarev P."/>
            <person name="Mahmoud A."/>
            <person name="Hajiyev E."/>
            <person name="Babayeva S."/>
            <person name="Izzatullayeva V."/>
            <person name="Mammadov A."/>
            <person name="Mammadov A."/>
            <person name="Sharifova S."/>
            <person name="Ojaghi J."/>
            <person name="Eynullazada K."/>
            <person name="Bayramov B."/>
            <person name="Abdulazimova A."/>
            <person name="Shahmuradov I."/>
        </authorList>
    </citation>
    <scope>NUCLEOTIDE SEQUENCE [LARGE SCALE GENOMIC DNA]</scope>
    <source>
        <strain evidence="2">cv. AG2017</strain>
        <tissue evidence="1">Leaf</tissue>
    </source>
</reference>
<dbReference type="EMBL" id="PGOL01000675">
    <property type="protein sequence ID" value="PKI66381.1"/>
    <property type="molecule type" value="Genomic_DNA"/>
</dbReference>
<dbReference type="Proteomes" id="UP000233551">
    <property type="component" value="Unassembled WGS sequence"/>
</dbReference>
<dbReference type="InterPro" id="IPR006527">
    <property type="entry name" value="F-box-assoc_dom_typ1"/>
</dbReference>
<evidence type="ECO:0000313" key="1">
    <source>
        <dbReference type="EMBL" id="PKI66381.1"/>
    </source>
</evidence>
<keyword evidence="2" id="KW-1185">Reference proteome</keyword>
<dbReference type="InterPro" id="IPR036047">
    <property type="entry name" value="F-box-like_dom_sf"/>
</dbReference>
<dbReference type="Pfam" id="PF07734">
    <property type="entry name" value="FBA_1"/>
    <property type="match status" value="1"/>
</dbReference>
<evidence type="ECO:0000313" key="2">
    <source>
        <dbReference type="Proteomes" id="UP000233551"/>
    </source>
</evidence>
<comment type="caution">
    <text evidence="1">The sequence shown here is derived from an EMBL/GenBank/DDBJ whole genome shotgun (WGS) entry which is preliminary data.</text>
</comment>